<feature type="domain" description="Type I restriction modification DNA specificity" evidence="4">
    <location>
        <begin position="15"/>
        <end position="182"/>
    </location>
</feature>
<reference evidence="5 6" key="1">
    <citation type="submission" date="2018-08" db="EMBL/GenBank/DDBJ databases">
        <title>A genome reference for cultivated species of the human gut microbiota.</title>
        <authorList>
            <person name="Zou Y."/>
            <person name="Xue W."/>
            <person name="Luo G."/>
        </authorList>
    </citation>
    <scope>NUCLEOTIDE SEQUENCE [LARGE SCALE GENOMIC DNA]</scope>
    <source>
        <strain evidence="5 6">TM10-3</strain>
    </source>
</reference>
<feature type="non-terminal residue" evidence="5">
    <location>
        <position position="1"/>
    </location>
</feature>
<name>A0A3E4E3M1_9FIRM</name>
<dbReference type="RefSeq" id="WP_306749196.1">
    <property type="nucleotide sequence ID" value="NZ_QSOB01000054.1"/>
</dbReference>
<dbReference type="GO" id="GO:0009307">
    <property type="term" value="P:DNA restriction-modification system"/>
    <property type="evidence" value="ECO:0007669"/>
    <property type="project" value="UniProtKB-KW"/>
</dbReference>
<dbReference type="CDD" id="cd17517">
    <property type="entry name" value="RMtype1_S_EcoKI_StySPI-TRD2-CR2_like"/>
    <property type="match status" value="1"/>
</dbReference>
<dbReference type="PANTHER" id="PTHR30408">
    <property type="entry name" value="TYPE-1 RESTRICTION ENZYME ECOKI SPECIFICITY PROTEIN"/>
    <property type="match status" value="1"/>
</dbReference>
<dbReference type="InterPro" id="IPR044946">
    <property type="entry name" value="Restrct_endonuc_typeI_TRD_sf"/>
</dbReference>
<feature type="non-terminal residue" evidence="5">
    <location>
        <position position="184"/>
    </location>
</feature>
<dbReference type="GO" id="GO:0004519">
    <property type="term" value="F:endonuclease activity"/>
    <property type="evidence" value="ECO:0007669"/>
    <property type="project" value="UniProtKB-KW"/>
</dbReference>
<dbReference type="PANTHER" id="PTHR30408:SF12">
    <property type="entry name" value="TYPE I RESTRICTION ENZYME MJAVIII SPECIFICITY SUBUNIT"/>
    <property type="match status" value="1"/>
</dbReference>
<dbReference type="Gene3D" id="3.90.220.20">
    <property type="entry name" value="DNA methylase specificity domains"/>
    <property type="match status" value="1"/>
</dbReference>
<protein>
    <submittedName>
        <fullName evidence="5">Restriction endonuclease subunit S</fullName>
    </submittedName>
</protein>
<dbReference type="InterPro" id="IPR052021">
    <property type="entry name" value="Type-I_RS_S_subunit"/>
</dbReference>
<dbReference type="SUPFAM" id="SSF116734">
    <property type="entry name" value="DNA methylase specificity domain"/>
    <property type="match status" value="1"/>
</dbReference>
<evidence type="ECO:0000256" key="3">
    <source>
        <dbReference type="ARBA" id="ARBA00023125"/>
    </source>
</evidence>
<keyword evidence="2" id="KW-0680">Restriction system</keyword>
<comment type="similarity">
    <text evidence="1">Belongs to the type-I restriction system S methylase family.</text>
</comment>
<sequence length="184" mass="20660">ARFVEMFGDPVANDKGWKTKPLLDMGKCKNGMNFHYDDSGVEISCLGVGDFKDLSVIDNTKKLSIVSLNEMPSEEYLLKDGDIVFVRSNGNKDLVGRSLAIYPGNLPTTFSGFCIRYRIHDDEITVPYLLRVLKMESMRKKMAGRGANIQNLNQQILGTLVIPVPPIELQNQFVDFVRAIDKSK</sequence>
<evidence type="ECO:0000256" key="1">
    <source>
        <dbReference type="ARBA" id="ARBA00010923"/>
    </source>
</evidence>
<evidence type="ECO:0000256" key="2">
    <source>
        <dbReference type="ARBA" id="ARBA00022747"/>
    </source>
</evidence>
<dbReference type="AlphaFoldDB" id="A0A3E4E3M1"/>
<evidence type="ECO:0000313" key="6">
    <source>
        <dbReference type="Proteomes" id="UP000260642"/>
    </source>
</evidence>
<keyword evidence="5" id="KW-0255">Endonuclease</keyword>
<gene>
    <name evidence="5" type="ORF">DXD95_14125</name>
</gene>
<proteinExistence type="inferred from homology"/>
<dbReference type="Proteomes" id="UP000260642">
    <property type="component" value="Unassembled WGS sequence"/>
</dbReference>
<organism evidence="5 6">
    <name type="scientific">Agathobacter rectalis</name>
    <dbReference type="NCBI Taxonomy" id="39491"/>
    <lineage>
        <taxon>Bacteria</taxon>
        <taxon>Bacillati</taxon>
        <taxon>Bacillota</taxon>
        <taxon>Clostridia</taxon>
        <taxon>Lachnospirales</taxon>
        <taxon>Lachnospiraceae</taxon>
        <taxon>Agathobacter</taxon>
    </lineage>
</organism>
<keyword evidence="5" id="KW-0540">Nuclease</keyword>
<dbReference type="GO" id="GO:0003677">
    <property type="term" value="F:DNA binding"/>
    <property type="evidence" value="ECO:0007669"/>
    <property type="project" value="UniProtKB-KW"/>
</dbReference>
<keyword evidence="3" id="KW-0238">DNA-binding</keyword>
<accession>A0A3E4E3M1</accession>
<dbReference type="Pfam" id="PF01420">
    <property type="entry name" value="Methylase_S"/>
    <property type="match status" value="1"/>
</dbReference>
<dbReference type="EMBL" id="QSOB01000054">
    <property type="protein sequence ID" value="RGI65413.1"/>
    <property type="molecule type" value="Genomic_DNA"/>
</dbReference>
<keyword evidence="5" id="KW-0378">Hydrolase</keyword>
<comment type="caution">
    <text evidence="5">The sequence shown here is derived from an EMBL/GenBank/DDBJ whole genome shotgun (WGS) entry which is preliminary data.</text>
</comment>
<evidence type="ECO:0000259" key="4">
    <source>
        <dbReference type="Pfam" id="PF01420"/>
    </source>
</evidence>
<dbReference type="InterPro" id="IPR000055">
    <property type="entry name" value="Restrct_endonuc_typeI_TRD"/>
</dbReference>
<evidence type="ECO:0000313" key="5">
    <source>
        <dbReference type="EMBL" id="RGI65413.1"/>
    </source>
</evidence>